<comment type="caution">
    <text evidence="1">The sequence shown here is derived from an EMBL/GenBank/DDBJ whole genome shotgun (WGS) entry which is preliminary data.</text>
</comment>
<dbReference type="EMBL" id="JAMPJU010000015">
    <property type="protein sequence ID" value="MCV9883710.1"/>
    <property type="molecule type" value="Genomic_DNA"/>
</dbReference>
<name>A0AA41XZ58_9GAMM</name>
<dbReference type="Pfam" id="PF23499">
    <property type="entry name" value="YnfU"/>
    <property type="match status" value="1"/>
</dbReference>
<proteinExistence type="predicted"/>
<reference evidence="1" key="1">
    <citation type="submission" date="2022-04" db="EMBL/GenBank/DDBJ databases">
        <title>Brenneria sp. isolated from walnut trees in Serbia.</title>
        <authorList>
            <person name="Gasic K."/>
            <person name="Zlatkovic N."/>
            <person name="Kuzmanovic N."/>
        </authorList>
    </citation>
    <scope>NUCLEOTIDE SEQUENCE</scope>
    <source>
        <strain evidence="2">KBI 423</strain>
        <strain evidence="1">KBI 447</strain>
    </source>
</reference>
<evidence type="ECO:0000313" key="4">
    <source>
        <dbReference type="Proteomes" id="UP001165569"/>
    </source>
</evidence>
<dbReference type="NCBIfam" id="NF038384">
    <property type="entry name" value="zinc_YnfU_fam"/>
    <property type="match status" value="1"/>
</dbReference>
<evidence type="ECO:0000313" key="3">
    <source>
        <dbReference type="Proteomes" id="UP001165568"/>
    </source>
</evidence>
<dbReference type="Proteomes" id="UP001165569">
    <property type="component" value="Unassembled WGS sequence"/>
</dbReference>
<accession>A0AA41XZ58</accession>
<dbReference type="Proteomes" id="UP001165568">
    <property type="component" value="Unassembled WGS sequence"/>
</dbReference>
<dbReference type="EMBL" id="JAMPJT010000015">
    <property type="protein sequence ID" value="MCV9880324.1"/>
    <property type="molecule type" value="Genomic_DNA"/>
</dbReference>
<keyword evidence="3" id="KW-1185">Reference proteome</keyword>
<sequence length="45" mass="5152">MFSRGSVKVACPICAHVTEQSRNRLRENITIICPKCGLYFLPRDK</sequence>
<evidence type="ECO:0000313" key="1">
    <source>
        <dbReference type="EMBL" id="MCV9880324.1"/>
    </source>
</evidence>
<evidence type="ECO:0000313" key="2">
    <source>
        <dbReference type="EMBL" id="MCV9883710.1"/>
    </source>
</evidence>
<organism evidence="1 4">
    <name type="scientific">Brenneria izbisi</name>
    <dbReference type="NCBI Taxonomy" id="2939450"/>
    <lineage>
        <taxon>Bacteria</taxon>
        <taxon>Pseudomonadati</taxon>
        <taxon>Pseudomonadota</taxon>
        <taxon>Gammaproteobacteria</taxon>
        <taxon>Enterobacterales</taxon>
        <taxon>Pectobacteriaceae</taxon>
        <taxon>Brenneria</taxon>
    </lineage>
</organism>
<gene>
    <name evidence="1" type="ORF">NC803_15915</name>
    <name evidence="2" type="ORF">NC856_15720</name>
</gene>
<protein>
    <submittedName>
        <fullName evidence="1">YnfU family zinc-binding protein</fullName>
    </submittedName>
</protein>
<dbReference type="InterPro" id="IPR057793">
    <property type="entry name" value="YnfU-like"/>
</dbReference>
<dbReference type="AlphaFoldDB" id="A0AA41XZ58"/>